<dbReference type="AlphaFoldDB" id="A0A3N1GTR3"/>
<keyword evidence="2" id="KW-0813">Transport</keyword>
<evidence type="ECO:0000256" key="8">
    <source>
        <dbReference type="SAM" id="Phobius"/>
    </source>
</evidence>
<dbReference type="Pfam" id="PF00893">
    <property type="entry name" value="Multi_Drug_Res"/>
    <property type="match status" value="1"/>
</dbReference>
<evidence type="ECO:0000313" key="9">
    <source>
        <dbReference type="EMBL" id="ROP33639.1"/>
    </source>
</evidence>
<evidence type="ECO:0000256" key="4">
    <source>
        <dbReference type="ARBA" id="ARBA00022692"/>
    </source>
</evidence>
<feature type="transmembrane region" description="Helical" evidence="8">
    <location>
        <begin position="77"/>
        <end position="95"/>
    </location>
</feature>
<evidence type="ECO:0000256" key="1">
    <source>
        <dbReference type="ARBA" id="ARBA00004651"/>
    </source>
</evidence>
<dbReference type="GO" id="GO:0022857">
    <property type="term" value="F:transmembrane transporter activity"/>
    <property type="evidence" value="ECO:0007669"/>
    <property type="project" value="InterPro"/>
</dbReference>
<keyword evidence="6 8" id="KW-0472">Membrane</keyword>
<dbReference type="GO" id="GO:0005886">
    <property type="term" value="C:plasma membrane"/>
    <property type="evidence" value="ECO:0007669"/>
    <property type="project" value="UniProtKB-SubCell"/>
</dbReference>
<evidence type="ECO:0000256" key="7">
    <source>
        <dbReference type="RuleBase" id="RU003942"/>
    </source>
</evidence>
<evidence type="ECO:0000256" key="5">
    <source>
        <dbReference type="ARBA" id="ARBA00022989"/>
    </source>
</evidence>
<evidence type="ECO:0000313" key="10">
    <source>
        <dbReference type="Proteomes" id="UP000271683"/>
    </source>
</evidence>
<dbReference type="FunFam" id="1.10.3730.20:FF:000001">
    <property type="entry name" value="Quaternary ammonium compound resistance transporter SugE"/>
    <property type="match status" value="1"/>
</dbReference>
<feature type="transmembrane region" description="Helical" evidence="8">
    <location>
        <begin position="45"/>
        <end position="65"/>
    </location>
</feature>
<sequence>MQPNAFPAETMGGPPVYGLLLLATAIVFEVIGTSALRASEGFSRLWPSVVVAVSYGVSFLCLSLALKQGLSMGPAYAIWSGVGTALITVVGLYAFSDKITPVAYAGIAVIILGVVLVNLGGGGAH</sequence>
<comment type="caution">
    <text evidence="9">The sequence shown here is derived from an EMBL/GenBank/DDBJ whole genome shotgun (WGS) entry which is preliminary data.</text>
</comment>
<evidence type="ECO:0000256" key="2">
    <source>
        <dbReference type="ARBA" id="ARBA00022448"/>
    </source>
</evidence>
<keyword evidence="3" id="KW-1003">Cell membrane</keyword>
<dbReference type="SUPFAM" id="SSF103481">
    <property type="entry name" value="Multidrug resistance efflux transporter EmrE"/>
    <property type="match status" value="1"/>
</dbReference>
<name>A0A3N1GTR3_9ACTN</name>
<protein>
    <submittedName>
        <fullName evidence="9">Small multidrug resistance pump</fullName>
    </submittedName>
</protein>
<feature type="transmembrane region" description="Helical" evidence="8">
    <location>
        <begin position="16"/>
        <end position="38"/>
    </location>
</feature>
<dbReference type="PANTHER" id="PTHR30561">
    <property type="entry name" value="SMR FAMILY PROTON-DEPENDENT DRUG EFFLUX TRANSPORTER SUGE"/>
    <property type="match status" value="1"/>
</dbReference>
<dbReference type="Gene3D" id="1.10.3730.20">
    <property type="match status" value="1"/>
</dbReference>
<evidence type="ECO:0000256" key="6">
    <source>
        <dbReference type="ARBA" id="ARBA00023136"/>
    </source>
</evidence>
<dbReference type="Proteomes" id="UP000271683">
    <property type="component" value="Unassembled WGS sequence"/>
</dbReference>
<dbReference type="PANTHER" id="PTHR30561:SF1">
    <property type="entry name" value="MULTIDRUG TRANSPORTER EMRE"/>
    <property type="match status" value="1"/>
</dbReference>
<reference evidence="9 10" key="1">
    <citation type="submission" date="2018-11" db="EMBL/GenBank/DDBJ databases">
        <title>Sequencing the genomes of 1000 actinobacteria strains.</title>
        <authorList>
            <person name="Klenk H.-P."/>
        </authorList>
    </citation>
    <scope>NUCLEOTIDE SEQUENCE [LARGE SCALE GENOMIC DNA]</scope>
    <source>
        <strain evidence="9 10">DSM 43634</strain>
    </source>
</reference>
<dbReference type="EMBL" id="RJKL01000001">
    <property type="protein sequence ID" value="ROP33639.1"/>
    <property type="molecule type" value="Genomic_DNA"/>
</dbReference>
<feature type="transmembrane region" description="Helical" evidence="8">
    <location>
        <begin position="102"/>
        <end position="121"/>
    </location>
</feature>
<comment type="similarity">
    <text evidence="7">Belongs to the drug/metabolite transporter (DMT) superfamily. Small multidrug resistance (SMR) (TC 2.A.7.1) family.</text>
</comment>
<dbReference type="InterPro" id="IPR045324">
    <property type="entry name" value="Small_multidrug_res"/>
</dbReference>
<dbReference type="InterPro" id="IPR037185">
    <property type="entry name" value="EmrE-like"/>
</dbReference>
<accession>A0A3N1GTR3</accession>
<keyword evidence="5 8" id="KW-1133">Transmembrane helix</keyword>
<dbReference type="InterPro" id="IPR000390">
    <property type="entry name" value="Small_drug/metabolite_transptr"/>
</dbReference>
<keyword evidence="4 7" id="KW-0812">Transmembrane</keyword>
<evidence type="ECO:0000256" key="3">
    <source>
        <dbReference type="ARBA" id="ARBA00022475"/>
    </source>
</evidence>
<proteinExistence type="inferred from homology"/>
<comment type="subcellular location">
    <subcellularLocation>
        <location evidence="1 7">Cell membrane</location>
        <topology evidence="1 7">Multi-pass membrane protein</topology>
    </subcellularLocation>
</comment>
<organism evidence="9 10">
    <name type="scientific">Couchioplanes caeruleus</name>
    <dbReference type="NCBI Taxonomy" id="56438"/>
    <lineage>
        <taxon>Bacteria</taxon>
        <taxon>Bacillati</taxon>
        <taxon>Actinomycetota</taxon>
        <taxon>Actinomycetes</taxon>
        <taxon>Micromonosporales</taxon>
        <taxon>Micromonosporaceae</taxon>
        <taxon>Couchioplanes</taxon>
    </lineage>
</organism>
<gene>
    <name evidence="9" type="ORF">EDD30_6660</name>
</gene>